<feature type="transmembrane region" description="Helical" evidence="8">
    <location>
        <begin position="46"/>
        <end position="67"/>
    </location>
</feature>
<evidence type="ECO:0000259" key="10">
    <source>
        <dbReference type="PROSITE" id="PS50929"/>
    </source>
</evidence>
<evidence type="ECO:0000256" key="8">
    <source>
        <dbReference type="SAM" id="Phobius"/>
    </source>
</evidence>
<evidence type="ECO:0000256" key="3">
    <source>
        <dbReference type="ARBA" id="ARBA00022692"/>
    </source>
</evidence>
<dbReference type="GO" id="GO:0005886">
    <property type="term" value="C:plasma membrane"/>
    <property type="evidence" value="ECO:0007669"/>
    <property type="project" value="UniProtKB-SubCell"/>
</dbReference>
<dbReference type="Proteomes" id="UP000006055">
    <property type="component" value="Chromosome"/>
</dbReference>
<dbReference type="eggNOG" id="COG4178">
    <property type="taxonomic scope" value="Bacteria"/>
</dbReference>
<dbReference type="EMBL" id="CP003360">
    <property type="protein sequence ID" value="AFM24640.1"/>
    <property type="molecule type" value="Genomic_DNA"/>
</dbReference>
<dbReference type="PROSITE" id="PS50929">
    <property type="entry name" value="ABC_TM1F"/>
    <property type="match status" value="1"/>
</dbReference>
<evidence type="ECO:0000313" key="11">
    <source>
        <dbReference type="EMBL" id="AFM24640.1"/>
    </source>
</evidence>
<dbReference type="Gene3D" id="1.20.1560.10">
    <property type="entry name" value="ABC transporter type 1, transmembrane domain"/>
    <property type="match status" value="1"/>
</dbReference>
<dbReference type="PATRIC" id="fig|706587.4.peg.2223"/>
<dbReference type="SUPFAM" id="SSF90123">
    <property type="entry name" value="ABC transporter transmembrane region"/>
    <property type="match status" value="1"/>
</dbReference>
<comment type="subcellular location">
    <subcellularLocation>
        <location evidence="1">Cell membrane</location>
        <topology evidence="1">Multi-pass membrane protein</topology>
    </subcellularLocation>
</comment>
<dbReference type="GO" id="GO:0016887">
    <property type="term" value="F:ATP hydrolysis activity"/>
    <property type="evidence" value="ECO:0007669"/>
    <property type="project" value="InterPro"/>
</dbReference>
<keyword evidence="7 8" id="KW-0472">Membrane</keyword>
<dbReference type="RefSeq" id="WP_014809785.1">
    <property type="nucleotide sequence ID" value="NC_018025.1"/>
</dbReference>
<dbReference type="PANTHER" id="PTHR11384">
    <property type="entry name" value="ATP-BINDING CASSETTE, SUB-FAMILY D MEMBER"/>
    <property type="match status" value="1"/>
</dbReference>
<organism evidence="11 12">
    <name type="scientific">Desulfomonile tiedjei (strain ATCC 49306 / DSM 6799 / DCB-1)</name>
    <dbReference type="NCBI Taxonomy" id="706587"/>
    <lineage>
        <taxon>Bacteria</taxon>
        <taxon>Pseudomonadati</taxon>
        <taxon>Thermodesulfobacteriota</taxon>
        <taxon>Desulfomonilia</taxon>
        <taxon>Desulfomonilales</taxon>
        <taxon>Desulfomonilaceae</taxon>
        <taxon>Desulfomonile</taxon>
    </lineage>
</organism>
<evidence type="ECO:0000256" key="4">
    <source>
        <dbReference type="ARBA" id="ARBA00022741"/>
    </source>
</evidence>
<dbReference type="Gene3D" id="3.40.50.300">
    <property type="entry name" value="P-loop containing nucleotide triphosphate hydrolases"/>
    <property type="match status" value="1"/>
</dbReference>
<dbReference type="Pfam" id="PF00005">
    <property type="entry name" value="ABC_tran"/>
    <property type="match status" value="1"/>
</dbReference>
<dbReference type="InterPro" id="IPR050835">
    <property type="entry name" value="ABC_transporter_sub-D"/>
</dbReference>
<keyword evidence="12" id="KW-1185">Reference proteome</keyword>
<reference evidence="12" key="1">
    <citation type="submission" date="2012-06" db="EMBL/GenBank/DDBJ databases">
        <title>Complete sequence of chromosome of Desulfomonile tiedjei DSM 6799.</title>
        <authorList>
            <person name="Lucas S."/>
            <person name="Copeland A."/>
            <person name="Lapidus A."/>
            <person name="Glavina del Rio T."/>
            <person name="Dalin E."/>
            <person name="Tice H."/>
            <person name="Bruce D."/>
            <person name="Goodwin L."/>
            <person name="Pitluck S."/>
            <person name="Peters L."/>
            <person name="Ovchinnikova G."/>
            <person name="Zeytun A."/>
            <person name="Lu M."/>
            <person name="Kyrpides N."/>
            <person name="Mavromatis K."/>
            <person name="Ivanova N."/>
            <person name="Brettin T."/>
            <person name="Detter J.C."/>
            <person name="Han C."/>
            <person name="Larimer F."/>
            <person name="Land M."/>
            <person name="Hauser L."/>
            <person name="Markowitz V."/>
            <person name="Cheng J.-F."/>
            <person name="Hugenholtz P."/>
            <person name="Woyke T."/>
            <person name="Wu D."/>
            <person name="Spring S."/>
            <person name="Schroeder M."/>
            <person name="Brambilla E."/>
            <person name="Klenk H.-P."/>
            <person name="Eisen J.A."/>
        </authorList>
    </citation>
    <scope>NUCLEOTIDE SEQUENCE [LARGE SCALE GENOMIC DNA]</scope>
    <source>
        <strain evidence="12">ATCC 49306 / DSM 6799 / DCB-1</strain>
    </source>
</reference>
<dbReference type="CDD" id="cd03223">
    <property type="entry name" value="ABCD_peroxisomal_ALDP"/>
    <property type="match status" value="1"/>
</dbReference>
<dbReference type="SMART" id="SM00382">
    <property type="entry name" value="AAA"/>
    <property type="match status" value="1"/>
</dbReference>
<keyword evidence="4" id="KW-0547">Nucleotide-binding</keyword>
<keyword evidence="5" id="KW-0067">ATP-binding</keyword>
<evidence type="ECO:0000259" key="9">
    <source>
        <dbReference type="PROSITE" id="PS50893"/>
    </source>
</evidence>
<proteinExistence type="predicted"/>
<dbReference type="InterPro" id="IPR027417">
    <property type="entry name" value="P-loop_NTPase"/>
</dbReference>
<dbReference type="GO" id="GO:0005524">
    <property type="term" value="F:ATP binding"/>
    <property type="evidence" value="ECO:0007669"/>
    <property type="project" value="UniProtKB-KW"/>
</dbReference>
<feature type="domain" description="ABC transmembrane type-1" evidence="10">
    <location>
        <begin position="51"/>
        <end position="351"/>
    </location>
</feature>
<dbReference type="InterPro" id="IPR017871">
    <property type="entry name" value="ABC_transporter-like_CS"/>
</dbReference>
<feature type="transmembrane region" description="Helical" evidence="8">
    <location>
        <begin position="292"/>
        <end position="312"/>
    </location>
</feature>
<dbReference type="PROSITE" id="PS00211">
    <property type="entry name" value="ABC_TRANSPORTER_1"/>
    <property type="match status" value="1"/>
</dbReference>
<dbReference type="STRING" id="706587.Desti_1933"/>
<dbReference type="PANTHER" id="PTHR11384:SF59">
    <property type="entry name" value="LYSOSOMAL COBALAMIN TRANSPORTER ABCD4"/>
    <property type="match status" value="1"/>
</dbReference>
<evidence type="ECO:0000313" key="12">
    <source>
        <dbReference type="Proteomes" id="UP000006055"/>
    </source>
</evidence>
<dbReference type="KEGG" id="dti:Desti_1933"/>
<feature type="domain" description="ABC transporter" evidence="9">
    <location>
        <begin position="381"/>
        <end position="600"/>
    </location>
</feature>
<evidence type="ECO:0000256" key="5">
    <source>
        <dbReference type="ARBA" id="ARBA00022840"/>
    </source>
</evidence>
<dbReference type="InterPro" id="IPR011527">
    <property type="entry name" value="ABC1_TM_dom"/>
</dbReference>
<protein>
    <submittedName>
        <fullName evidence="11">ABC-type uncharacterized transport system, permease and ATPase component</fullName>
    </submittedName>
</protein>
<dbReference type="AlphaFoldDB" id="I4C4Z9"/>
<evidence type="ECO:0000256" key="7">
    <source>
        <dbReference type="ARBA" id="ARBA00023136"/>
    </source>
</evidence>
<dbReference type="SUPFAM" id="SSF52540">
    <property type="entry name" value="P-loop containing nucleoside triphosphate hydrolases"/>
    <property type="match status" value="1"/>
</dbReference>
<gene>
    <name evidence="11" type="ordered locus">Desti_1933</name>
</gene>
<sequence>MSDAQTVNPIMFSKTNLKKDKVTPSIWYKFWSLTAPYWTSEEKWSALTLLVLIMAMNLGSVYVQVLLNEWIKDFYDALQKTDKTAFITDLLRFAELAGAYIIQSVYMLYLSQMLQIRWRRWLTAKYLSKWLNHQAYYRMQFLDDKTDNPDQRISEDINSFIGQTLSLTITLLSSVVTLVSFIAILWGLSGTLSVNLGSMGTLKIPGYMVWAAVGYSVAGTWLTLRIGKPLVQLNFDQQRFEADFRYSMARLRENSEGVALYRGEKEERAGFLSRFNAVVNNYWQIMVRQKKLNWLTSGYNQVAVIFPILMAAPRFFSGQMHLGGLMQTAAAFSSVHGSLSYLINSYTTIASWNAIVNRLSGFTGAVDRTAILKTREELKHLKSSDRSFSVKSLSVFLPDQKLLLRDLDLHLEPGESLLIMGPSGSGKSTLIRALAGIWPFARGTVLLPENGKVMFLPQKPYLPLGTLRQALYYPYAPEGSTANLSEILDLCYLSHLSTVLDQRDNWAQLLSLGEQQRIAFARILLQCPDYVFLDEATASLDEEMEEMLYKLVRSRLKQAIVISVGHRSSLLSWHQSSLRLMGDGKWLRFAGRTKFTESVGP</sequence>
<feature type="transmembrane region" description="Helical" evidence="8">
    <location>
        <begin position="90"/>
        <end position="110"/>
    </location>
</feature>
<dbReference type="PROSITE" id="PS50893">
    <property type="entry name" value="ABC_TRANSPORTER_2"/>
    <property type="match status" value="1"/>
</dbReference>
<accession>I4C4Z9</accession>
<dbReference type="Pfam" id="PF06472">
    <property type="entry name" value="ABC_membrane_2"/>
    <property type="match status" value="1"/>
</dbReference>
<feature type="transmembrane region" description="Helical" evidence="8">
    <location>
        <begin position="165"/>
        <end position="187"/>
    </location>
</feature>
<evidence type="ECO:0000256" key="2">
    <source>
        <dbReference type="ARBA" id="ARBA00022448"/>
    </source>
</evidence>
<keyword evidence="3 8" id="KW-0812">Transmembrane</keyword>
<evidence type="ECO:0000256" key="6">
    <source>
        <dbReference type="ARBA" id="ARBA00022989"/>
    </source>
</evidence>
<keyword evidence="2" id="KW-0813">Transport</keyword>
<dbReference type="HOGENOM" id="CLU_007587_6_1_7"/>
<dbReference type="InterPro" id="IPR003439">
    <property type="entry name" value="ABC_transporter-like_ATP-bd"/>
</dbReference>
<name>I4C4Z9_DESTA</name>
<feature type="transmembrane region" description="Helical" evidence="8">
    <location>
        <begin position="207"/>
        <end position="224"/>
    </location>
</feature>
<evidence type="ECO:0000256" key="1">
    <source>
        <dbReference type="ARBA" id="ARBA00004651"/>
    </source>
</evidence>
<keyword evidence="6 8" id="KW-1133">Transmembrane helix</keyword>
<dbReference type="InterPro" id="IPR036640">
    <property type="entry name" value="ABC1_TM_sf"/>
</dbReference>
<dbReference type="GO" id="GO:0140359">
    <property type="term" value="F:ABC-type transporter activity"/>
    <property type="evidence" value="ECO:0007669"/>
    <property type="project" value="InterPro"/>
</dbReference>
<dbReference type="InterPro" id="IPR003593">
    <property type="entry name" value="AAA+_ATPase"/>
</dbReference>